<dbReference type="PANTHER" id="PTHR13847:SF281">
    <property type="entry name" value="FAD DEPENDENT OXIDOREDUCTASE DOMAIN-CONTAINING PROTEIN"/>
    <property type="match status" value="1"/>
</dbReference>
<dbReference type="AlphaFoldDB" id="A0A520ME36"/>
<evidence type="ECO:0000313" key="4">
    <source>
        <dbReference type="Proteomes" id="UP000315889"/>
    </source>
</evidence>
<evidence type="ECO:0000256" key="1">
    <source>
        <dbReference type="ARBA" id="ARBA00023002"/>
    </source>
</evidence>
<dbReference type="GO" id="GO:0005737">
    <property type="term" value="C:cytoplasm"/>
    <property type="evidence" value="ECO:0007669"/>
    <property type="project" value="TreeGrafter"/>
</dbReference>
<dbReference type="Gene3D" id="3.30.9.10">
    <property type="entry name" value="D-Amino Acid Oxidase, subunit A, domain 2"/>
    <property type="match status" value="1"/>
</dbReference>
<keyword evidence="1" id="KW-0560">Oxidoreductase</keyword>
<accession>A0A520ME36</accession>
<comment type="caution">
    <text evidence="3">The sequence shown here is derived from an EMBL/GenBank/DDBJ whole genome shotgun (WGS) entry which is preliminary data.</text>
</comment>
<dbReference type="GO" id="GO:0016491">
    <property type="term" value="F:oxidoreductase activity"/>
    <property type="evidence" value="ECO:0007669"/>
    <property type="project" value="UniProtKB-KW"/>
</dbReference>
<sequence>MFLKATADTKEHAPSYYAATANWQTDYPQLENDIDVDVVVVGGGFSGVATTVELCERGYNVALIESNRIGWGASGRNGGQIIGGYGQDPSAFRSTIGEEGVDVVEKMGVECVEIIKARIEKYNIDCDLKWGYCEVGLKKRHLKAYREWAKEDSAIELLNRDELKGYINSDIYIGGYYRKDWGHIQPLNLCIGEARAAESMGAKIFEQSEIINITYGDHPAVHTDKGSIKGNHVILCGNAYMSNLVPYLDARVLPATSCIIATEPLSRDQIAQTMVRDVAVCDSRTALDYYRLSADKRLLFGGLSNYSGLEPVNFEAVMRSKMAKVFPSLKDIRIDYSWSGKMGISVRRMPQIGRIKGSNVLYISGYSGHGVAPTHMTGRILAEAVDGNTHRFDIMDKMFHMPWPGGKLLRRPAMAVGMMWYKTLDAL</sequence>
<reference evidence="3 4" key="1">
    <citation type="submission" date="2019-02" db="EMBL/GenBank/DDBJ databases">
        <title>Prokaryotic population dynamics and viral predation in marine succession experiment using metagenomics: the confinement effect.</title>
        <authorList>
            <person name="Haro-Moreno J.M."/>
            <person name="Rodriguez-Valera F."/>
            <person name="Lopez-Perez M."/>
        </authorList>
    </citation>
    <scope>NUCLEOTIDE SEQUENCE [LARGE SCALE GENOMIC DNA]</scope>
    <source>
        <strain evidence="3">MED-G170</strain>
    </source>
</reference>
<proteinExistence type="predicted"/>
<evidence type="ECO:0000259" key="2">
    <source>
        <dbReference type="Pfam" id="PF01266"/>
    </source>
</evidence>
<organism evidence="3 4">
    <name type="scientific">SAR92 clade bacterium</name>
    <dbReference type="NCBI Taxonomy" id="2315479"/>
    <lineage>
        <taxon>Bacteria</taxon>
        <taxon>Pseudomonadati</taxon>
        <taxon>Pseudomonadota</taxon>
        <taxon>Gammaproteobacteria</taxon>
        <taxon>Cellvibrionales</taxon>
        <taxon>Porticoccaceae</taxon>
        <taxon>SAR92 clade</taxon>
    </lineage>
</organism>
<dbReference type="EMBL" id="SHBP01000011">
    <property type="protein sequence ID" value="RZO19455.1"/>
    <property type="molecule type" value="Genomic_DNA"/>
</dbReference>
<dbReference type="PANTHER" id="PTHR13847">
    <property type="entry name" value="SARCOSINE DEHYDROGENASE-RELATED"/>
    <property type="match status" value="1"/>
</dbReference>
<dbReference type="SUPFAM" id="SSF51905">
    <property type="entry name" value="FAD/NAD(P)-binding domain"/>
    <property type="match status" value="1"/>
</dbReference>
<dbReference type="Pfam" id="PF01266">
    <property type="entry name" value="DAO"/>
    <property type="match status" value="1"/>
</dbReference>
<dbReference type="Proteomes" id="UP000315889">
    <property type="component" value="Unassembled WGS sequence"/>
</dbReference>
<name>A0A520ME36_9GAMM</name>
<dbReference type="Gene3D" id="3.50.50.60">
    <property type="entry name" value="FAD/NAD(P)-binding domain"/>
    <property type="match status" value="1"/>
</dbReference>
<dbReference type="InterPro" id="IPR036188">
    <property type="entry name" value="FAD/NAD-bd_sf"/>
</dbReference>
<evidence type="ECO:0000313" key="3">
    <source>
        <dbReference type="EMBL" id="RZO19455.1"/>
    </source>
</evidence>
<gene>
    <name evidence="3" type="ORF">EVB03_07665</name>
</gene>
<protein>
    <submittedName>
        <fullName evidence="3">FAD-binding oxidoreductase</fullName>
    </submittedName>
</protein>
<dbReference type="InterPro" id="IPR006076">
    <property type="entry name" value="FAD-dep_OxRdtase"/>
</dbReference>
<feature type="domain" description="FAD dependent oxidoreductase" evidence="2">
    <location>
        <begin position="37"/>
        <end position="383"/>
    </location>
</feature>